<gene>
    <name evidence="1" type="ORF">LNN31_16315</name>
</gene>
<dbReference type="PANTHER" id="PTHR21525:SF9">
    <property type="entry name" value="CHANNEL_COLICIN DOMAIN-CONTAINING PROTEIN"/>
    <property type="match status" value="1"/>
</dbReference>
<sequence>MDKENTEYEYDFSDCLISEEEANAVLVIQREFLESYLTSKDEMEVKDWLPLELAKQLPESPQERISEMSKEIIDSLIVTENKNKALKQAVSNGRSKESWLATSLKESTSSMSAQESAKYLQQLDDAVKSANEAMYDTITTKAGQPNMIMNLDGFIAEQHHANSFNLKAQSTGSDLYAEALKPKPGEIYKKNSVDIVIKDSSGNIVSRYQAKYGADAEATIALIKKGDYRGQQLLVPEEQVEAVQKAFPDRKVSATIGEGAVKSKPLTKDEAKELQDKAQSKNWLDTDWNDYVAKDIAMGIGKQAGYACLQGAAVGAGMNIATKVWKGEPIEGEAVVETAIKSGADFGVKTVTAGALKVAVEKELIRVIPKGTPASTLTNIAFVAVENVKTAAKIATGELTVKEGLDEMQQTTISCVAGIAASAKGAAIGAAIGTVLGPVGTAVGGFVGGTLGYMAGSGISKAVVKGVQKIRDTAYDVVKAGVETVKSIGSTVLKGLTSLFSF</sequence>
<reference evidence="1" key="1">
    <citation type="submission" date="2021-11" db="EMBL/GenBank/DDBJ databases">
        <title>Isoprene-degrading acetogen.</title>
        <authorList>
            <person name="Yang Y."/>
            <person name="Jin H."/>
            <person name="Yan J."/>
        </authorList>
    </citation>
    <scope>NUCLEOTIDE SEQUENCE</scope>
    <source>
        <strain evidence="1">Berkeley</strain>
    </source>
</reference>
<evidence type="ECO:0000313" key="2">
    <source>
        <dbReference type="Proteomes" id="UP001163550"/>
    </source>
</evidence>
<protein>
    <recommendedName>
        <fullName evidence="3">LXG domain-containing protein</fullName>
    </recommendedName>
</protein>
<dbReference type="RefSeq" id="WP_228878203.1">
    <property type="nucleotide sequence ID" value="NZ_CABIIK010000004.1"/>
</dbReference>
<evidence type="ECO:0008006" key="3">
    <source>
        <dbReference type="Google" id="ProtNLM"/>
    </source>
</evidence>
<evidence type="ECO:0000313" key="1">
    <source>
        <dbReference type="EMBL" id="UYO62334.1"/>
    </source>
</evidence>
<accession>A0ABY6HEM7</accession>
<dbReference type="Proteomes" id="UP001163550">
    <property type="component" value="Chromosome"/>
</dbReference>
<name>A0ABY6HEM7_9FIRM</name>
<proteinExistence type="predicted"/>
<organism evidence="1 2">
    <name type="scientific">Acetobacterium wieringae</name>
    <dbReference type="NCBI Taxonomy" id="52694"/>
    <lineage>
        <taxon>Bacteria</taxon>
        <taxon>Bacillati</taxon>
        <taxon>Bacillota</taxon>
        <taxon>Clostridia</taxon>
        <taxon>Eubacteriales</taxon>
        <taxon>Eubacteriaceae</taxon>
        <taxon>Acetobacterium</taxon>
    </lineage>
</organism>
<dbReference type="PANTHER" id="PTHR21525">
    <property type="entry name" value="MOTILE SPERM PROTEIN"/>
    <property type="match status" value="1"/>
</dbReference>
<keyword evidence="2" id="KW-1185">Reference proteome</keyword>
<dbReference type="EMBL" id="CP087994">
    <property type="protein sequence ID" value="UYO62334.1"/>
    <property type="molecule type" value="Genomic_DNA"/>
</dbReference>